<dbReference type="AlphaFoldDB" id="A0A0B8P4E6"/>
<comment type="caution">
    <text evidence="1">The sequence shown here is derived from an EMBL/GenBank/DDBJ whole genome shotgun (WGS) entry which is preliminary data.</text>
</comment>
<evidence type="ECO:0000313" key="1">
    <source>
        <dbReference type="EMBL" id="GAM58168.1"/>
    </source>
</evidence>
<name>A0A0B8P4E6_9VIBR</name>
<keyword evidence="2" id="KW-1185">Reference proteome</keyword>
<proteinExistence type="predicted"/>
<protein>
    <submittedName>
        <fullName evidence="1">Uncharacterized protein</fullName>
    </submittedName>
</protein>
<organism evidence="1 2">
    <name type="scientific">Vibrio ishigakensis</name>
    <dbReference type="NCBI Taxonomy" id="1481914"/>
    <lineage>
        <taxon>Bacteria</taxon>
        <taxon>Pseudomonadati</taxon>
        <taxon>Pseudomonadota</taxon>
        <taxon>Gammaproteobacteria</taxon>
        <taxon>Vibrionales</taxon>
        <taxon>Vibrionaceae</taxon>
        <taxon>Vibrio</taxon>
    </lineage>
</organism>
<sequence length="54" mass="5946">MSLSLLQQIIIDCAEPALSLDEVNNDVDEKAKLIIREIAKKILDSSPDFSADCL</sequence>
<accession>A0A0B8P4E6</accession>
<gene>
    <name evidence="1" type="ORF">JCM19231_1549</name>
</gene>
<dbReference type="Proteomes" id="UP000031671">
    <property type="component" value="Unassembled WGS sequence"/>
</dbReference>
<reference evidence="1 2" key="1">
    <citation type="submission" date="2015-01" db="EMBL/GenBank/DDBJ databases">
        <title>Vibrio sp. C1 JCM 19231 whole genome shotgun sequence.</title>
        <authorList>
            <person name="Sawabe T."/>
            <person name="Meirelles P."/>
            <person name="Feng G."/>
            <person name="Sayaka M."/>
            <person name="Hattori M."/>
            <person name="Ohkuma M."/>
        </authorList>
    </citation>
    <scope>NUCLEOTIDE SEQUENCE [LARGE SCALE GENOMIC DNA]</scope>
    <source>
        <strain evidence="2">JCM 19231</strain>
    </source>
</reference>
<reference evidence="1 2" key="2">
    <citation type="submission" date="2015-01" db="EMBL/GenBank/DDBJ databases">
        <authorList>
            <consortium name="NBRP consortium"/>
            <person name="Sawabe T."/>
            <person name="Meirelles P."/>
            <person name="Feng G."/>
            <person name="Sayaka M."/>
            <person name="Hattori M."/>
            <person name="Ohkuma M."/>
        </authorList>
    </citation>
    <scope>NUCLEOTIDE SEQUENCE [LARGE SCALE GENOMIC DNA]</scope>
    <source>
        <strain evidence="2">JCM 19231</strain>
    </source>
</reference>
<dbReference type="EMBL" id="BBRZ01000076">
    <property type="protein sequence ID" value="GAM58168.1"/>
    <property type="molecule type" value="Genomic_DNA"/>
</dbReference>
<evidence type="ECO:0000313" key="2">
    <source>
        <dbReference type="Proteomes" id="UP000031671"/>
    </source>
</evidence>